<gene>
    <name evidence="3" type="ORF">QBC46DRAFT_395595</name>
</gene>
<proteinExistence type="predicted"/>
<name>A0AAN6MZ49_9PEZI</name>
<sequence length="284" mass="28964">MNSRPTMVSFSLLALLPVALLWAVVVQAGATTFPATVEVDLIFPRNDTYAPSALFPIVFAFQNAALAPSLDPGFDLTLWAVSGLNTTGYSPALDLAATNFSGSDPTYVYTYVTHLNAADDGTAASYRLAWDFSAGNCSDQGGGALKFGGGFRNNSIEFTIQSGAQAPDLVAATASAAASCSNISHFAFNLTDTLNVALPAQYDSRNTCAVFSDVQPLVAGNPCAVQVGTATASSISAALTATACAAVSPVVSCPSTNAAPGGQDTGYTVVLGGIVAAFVAMHHL</sequence>
<accession>A0AAN6MZ49</accession>
<feature type="chain" id="PRO_5042864050" description="DUF7136 domain-containing protein" evidence="1">
    <location>
        <begin position="24"/>
        <end position="284"/>
    </location>
</feature>
<feature type="domain" description="DUF7136" evidence="2">
    <location>
        <begin position="32"/>
        <end position="253"/>
    </location>
</feature>
<feature type="signal peptide" evidence="1">
    <location>
        <begin position="1"/>
        <end position="23"/>
    </location>
</feature>
<keyword evidence="4" id="KW-1185">Reference proteome</keyword>
<comment type="caution">
    <text evidence="3">The sequence shown here is derived from an EMBL/GenBank/DDBJ whole genome shotgun (WGS) entry which is preliminary data.</text>
</comment>
<evidence type="ECO:0000259" key="2">
    <source>
        <dbReference type="Pfam" id="PF23584"/>
    </source>
</evidence>
<evidence type="ECO:0000256" key="1">
    <source>
        <dbReference type="SAM" id="SignalP"/>
    </source>
</evidence>
<evidence type="ECO:0000313" key="3">
    <source>
        <dbReference type="EMBL" id="KAK3936205.1"/>
    </source>
</evidence>
<dbReference type="AlphaFoldDB" id="A0AAN6MZ49"/>
<dbReference type="InterPro" id="IPR055560">
    <property type="entry name" value="DUF7136"/>
</dbReference>
<evidence type="ECO:0000313" key="4">
    <source>
        <dbReference type="Proteomes" id="UP001303473"/>
    </source>
</evidence>
<dbReference type="Proteomes" id="UP001303473">
    <property type="component" value="Unassembled WGS sequence"/>
</dbReference>
<protein>
    <recommendedName>
        <fullName evidence="2">DUF7136 domain-containing protein</fullName>
    </recommendedName>
</protein>
<dbReference type="Pfam" id="PF23584">
    <property type="entry name" value="DUF7136"/>
    <property type="match status" value="1"/>
</dbReference>
<organism evidence="3 4">
    <name type="scientific">Diplogelasinospora grovesii</name>
    <dbReference type="NCBI Taxonomy" id="303347"/>
    <lineage>
        <taxon>Eukaryota</taxon>
        <taxon>Fungi</taxon>
        <taxon>Dikarya</taxon>
        <taxon>Ascomycota</taxon>
        <taxon>Pezizomycotina</taxon>
        <taxon>Sordariomycetes</taxon>
        <taxon>Sordariomycetidae</taxon>
        <taxon>Sordariales</taxon>
        <taxon>Diplogelasinosporaceae</taxon>
        <taxon>Diplogelasinospora</taxon>
    </lineage>
</organism>
<keyword evidence="1" id="KW-0732">Signal</keyword>
<reference evidence="4" key="1">
    <citation type="journal article" date="2023" name="Mol. Phylogenet. Evol.">
        <title>Genome-scale phylogeny and comparative genomics of the fungal order Sordariales.</title>
        <authorList>
            <person name="Hensen N."/>
            <person name="Bonometti L."/>
            <person name="Westerberg I."/>
            <person name="Brannstrom I.O."/>
            <person name="Guillou S."/>
            <person name="Cros-Aarteil S."/>
            <person name="Calhoun S."/>
            <person name="Haridas S."/>
            <person name="Kuo A."/>
            <person name="Mondo S."/>
            <person name="Pangilinan J."/>
            <person name="Riley R."/>
            <person name="LaButti K."/>
            <person name="Andreopoulos B."/>
            <person name="Lipzen A."/>
            <person name="Chen C."/>
            <person name="Yan M."/>
            <person name="Daum C."/>
            <person name="Ng V."/>
            <person name="Clum A."/>
            <person name="Steindorff A."/>
            <person name="Ohm R.A."/>
            <person name="Martin F."/>
            <person name="Silar P."/>
            <person name="Natvig D.O."/>
            <person name="Lalanne C."/>
            <person name="Gautier V."/>
            <person name="Ament-Velasquez S.L."/>
            <person name="Kruys A."/>
            <person name="Hutchinson M.I."/>
            <person name="Powell A.J."/>
            <person name="Barry K."/>
            <person name="Miller A.N."/>
            <person name="Grigoriev I.V."/>
            <person name="Debuchy R."/>
            <person name="Gladieux P."/>
            <person name="Hiltunen Thoren M."/>
            <person name="Johannesson H."/>
        </authorList>
    </citation>
    <scope>NUCLEOTIDE SEQUENCE [LARGE SCALE GENOMIC DNA]</scope>
    <source>
        <strain evidence="4">CBS 340.73</strain>
    </source>
</reference>
<dbReference type="EMBL" id="MU853891">
    <property type="protein sequence ID" value="KAK3936205.1"/>
    <property type="molecule type" value="Genomic_DNA"/>
</dbReference>